<feature type="transmembrane region" description="Helical" evidence="12">
    <location>
        <begin position="376"/>
        <end position="397"/>
    </location>
</feature>
<evidence type="ECO:0000313" key="15">
    <source>
        <dbReference type="Proteomes" id="UP001155241"/>
    </source>
</evidence>
<dbReference type="EMBL" id="JAMXLR010000092">
    <property type="protein sequence ID" value="MCO6047597.1"/>
    <property type="molecule type" value="Genomic_DNA"/>
</dbReference>
<comment type="function">
    <text evidence="1">Component of the type II secretion system inner membrane complex required for the energy-dependent secretion of extracellular factors such as proteases and toxins from the periplasm.</text>
</comment>
<accession>A0A9X2FEC2</accession>
<dbReference type="RefSeq" id="WP_252855707.1">
    <property type="nucleotide sequence ID" value="NZ_JAMXLR010000092.1"/>
</dbReference>
<comment type="similarity">
    <text evidence="3 11">Belongs to the GSP F family.</text>
</comment>
<dbReference type="Proteomes" id="UP001155241">
    <property type="component" value="Unassembled WGS sequence"/>
</dbReference>
<evidence type="ECO:0000256" key="10">
    <source>
        <dbReference type="ARBA" id="ARBA00030750"/>
    </source>
</evidence>
<keyword evidence="9 12" id="KW-0472">Membrane</keyword>
<keyword evidence="5" id="KW-1003">Cell membrane</keyword>
<keyword evidence="8 12" id="KW-1133">Transmembrane helix</keyword>
<sequence length="403" mass="43011">MPDFAYIARNLSGQRVEGTLAAGSEREALTQLAGRDLFPVQVSADKKAIAAGTGDEAIKVPGRVVAPVYSQLAALLRSGVPLLRSLQVISDQTSQPKLKAVLGDVKSRVEDGATLAEAMAHNPKAFDELSISIVRAGGEGGFLEDALERVSAFAEQQGELKSRVMGALAYPMVLSVIGTGIVTALLVFVVPSFKDLFANLERQGQLPAVTSGLLAFSSFLQDYGIFLAVGLVLVVFLLRRHFQTPAGRRELDKIKLRIPMAGDIYLSLAVARFCRVLGTLLRGGVPIVRSLDISSESTGNKVLMDAVQNASENITSGQSLAAPLGESGYFPKNVVEMIAVAEQSNSLETVLTQVADTLERQTWRKLDLAVRLLEPLLLVLLAVVVLIVVLALLLPVLKMGSTV</sequence>
<feature type="domain" description="Type II secretion system protein GspF" evidence="13">
    <location>
        <begin position="70"/>
        <end position="191"/>
    </location>
</feature>
<dbReference type="Pfam" id="PF00482">
    <property type="entry name" value="T2SSF"/>
    <property type="match status" value="2"/>
</dbReference>
<evidence type="ECO:0000256" key="12">
    <source>
        <dbReference type="SAM" id="Phobius"/>
    </source>
</evidence>
<dbReference type="FunFam" id="1.20.81.30:FF:000001">
    <property type="entry name" value="Type II secretion system protein F"/>
    <property type="match status" value="1"/>
</dbReference>
<dbReference type="GO" id="GO:0009306">
    <property type="term" value="P:protein secretion"/>
    <property type="evidence" value="ECO:0007669"/>
    <property type="project" value="InterPro"/>
</dbReference>
<feature type="domain" description="Type II secretion system protein GspF" evidence="13">
    <location>
        <begin position="273"/>
        <end position="395"/>
    </location>
</feature>
<gene>
    <name evidence="14" type="ORF">NG895_27140</name>
</gene>
<dbReference type="InterPro" id="IPR018076">
    <property type="entry name" value="T2SS_GspF_dom"/>
</dbReference>
<evidence type="ECO:0000256" key="7">
    <source>
        <dbReference type="ARBA" id="ARBA00022692"/>
    </source>
</evidence>
<dbReference type="InterPro" id="IPR003004">
    <property type="entry name" value="GspF/PilC"/>
</dbReference>
<reference evidence="14" key="1">
    <citation type="submission" date="2022-06" db="EMBL/GenBank/DDBJ databases">
        <title>Aeoliella straminimaris, a novel planctomycete from sediments.</title>
        <authorList>
            <person name="Vitorino I.R."/>
            <person name="Lage O.M."/>
        </authorList>
    </citation>
    <scope>NUCLEOTIDE SEQUENCE</scope>
    <source>
        <strain evidence="14">ICT_H6.2</strain>
    </source>
</reference>
<comment type="subcellular location">
    <subcellularLocation>
        <location evidence="2">Cell inner membrane</location>
        <topology evidence="2">Multi-pass membrane protein</topology>
    </subcellularLocation>
    <subcellularLocation>
        <location evidence="11">Cell membrane</location>
        <topology evidence="11">Multi-pass membrane protein</topology>
    </subcellularLocation>
</comment>
<evidence type="ECO:0000256" key="11">
    <source>
        <dbReference type="RuleBase" id="RU003923"/>
    </source>
</evidence>
<dbReference type="GO" id="GO:0005886">
    <property type="term" value="C:plasma membrane"/>
    <property type="evidence" value="ECO:0007669"/>
    <property type="project" value="UniProtKB-SubCell"/>
</dbReference>
<feature type="transmembrane region" description="Helical" evidence="12">
    <location>
        <begin position="168"/>
        <end position="193"/>
    </location>
</feature>
<dbReference type="PRINTS" id="PR00812">
    <property type="entry name" value="BCTERIALGSPF"/>
</dbReference>
<dbReference type="PROSITE" id="PS00874">
    <property type="entry name" value="T2SP_F"/>
    <property type="match status" value="1"/>
</dbReference>
<dbReference type="InterPro" id="IPR042094">
    <property type="entry name" value="T2SS_GspF_sf"/>
</dbReference>
<evidence type="ECO:0000313" key="14">
    <source>
        <dbReference type="EMBL" id="MCO6047597.1"/>
    </source>
</evidence>
<evidence type="ECO:0000256" key="1">
    <source>
        <dbReference type="ARBA" id="ARBA00002684"/>
    </source>
</evidence>
<protein>
    <recommendedName>
        <fullName evidence="10">General secretion pathway protein F</fullName>
    </recommendedName>
</protein>
<comment type="caution">
    <text evidence="14">The sequence shown here is derived from an EMBL/GenBank/DDBJ whole genome shotgun (WGS) entry which is preliminary data.</text>
</comment>
<evidence type="ECO:0000259" key="13">
    <source>
        <dbReference type="Pfam" id="PF00482"/>
    </source>
</evidence>
<dbReference type="Gene3D" id="1.20.81.30">
    <property type="entry name" value="Type II secretion system (T2SS), domain F"/>
    <property type="match status" value="2"/>
</dbReference>
<name>A0A9X2FEC2_9BACT</name>
<proteinExistence type="inferred from homology"/>
<dbReference type="AlphaFoldDB" id="A0A9X2FEC2"/>
<evidence type="ECO:0000256" key="3">
    <source>
        <dbReference type="ARBA" id="ARBA00005745"/>
    </source>
</evidence>
<evidence type="ECO:0000256" key="6">
    <source>
        <dbReference type="ARBA" id="ARBA00022519"/>
    </source>
</evidence>
<dbReference type="PANTHER" id="PTHR30012">
    <property type="entry name" value="GENERAL SECRETION PATHWAY PROTEIN"/>
    <property type="match status" value="1"/>
</dbReference>
<evidence type="ECO:0000256" key="9">
    <source>
        <dbReference type="ARBA" id="ARBA00023136"/>
    </source>
</evidence>
<keyword evidence="6" id="KW-0997">Cell inner membrane</keyword>
<keyword evidence="7 11" id="KW-0812">Transmembrane</keyword>
<evidence type="ECO:0000256" key="5">
    <source>
        <dbReference type="ARBA" id="ARBA00022475"/>
    </source>
</evidence>
<dbReference type="InterPro" id="IPR001992">
    <property type="entry name" value="T2SS_GspF/T4SS_PilC_CS"/>
</dbReference>
<evidence type="ECO:0000256" key="4">
    <source>
        <dbReference type="ARBA" id="ARBA00022448"/>
    </source>
</evidence>
<keyword evidence="15" id="KW-1185">Reference proteome</keyword>
<evidence type="ECO:0000256" key="8">
    <source>
        <dbReference type="ARBA" id="ARBA00022989"/>
    </source>
</evidence>
<keyword evidence="4 11" id="KW-0813">Transport</keyword>
<evidence type="ECO:0000256" key="2">
    <source>
        <dbReference type="ARBA" id="ARBA00004429"/>
    </source>
</evidence>
<organism evidence="14 15">
    <name type="scientific">Aeoliella straminimaris</name>
    <dbReference type="NCBI Taxonomy" id="2954799"/>
    <lineage>
        <taxon>Bacteria</taxon>
        <taxon>Pseudomonadati</taxon>
        <taxon>Planctomycetota</taxon>
        <taxon>Planctomycetia</taxon>
        <taxon>Pirellulales</taxon>
        <taxon>Lacipirellulaceae</taxon>
        <taxon>Aeoliella</taxon>
    </lineage>
</organism>
<dbReference type="PANTHER" id="PTHR30012:SF0">
    <property type="entry name" value="TYPE II SECRETION SYSTEM PROTEIN F-RELATED"/>
    <property type="match status" value="1"/>
</dbReference>
<feature type="transmembrane region" description="Helical" evidence="12">
    <location>
        <begin position="213"/>
        <end position="238"/>
    </location>
</feature>